<sequence>MSQSINLDINCSANNIQAYFDQGNFFDMFDAETISDMLEKTKLNCTNFITLLTQGKSKYNSSELYSYIRKCNVDVESFDDAINILKSYAKLLKLKSSHSLIAFFEKYKNEQSNEINQTKLKINEKENEISKLRNNINQLNSEISTLKNKNVQLDSEISTVKNKNNQLLQSINDYEKISELQKSNDFNAIYNFLKEISNKGDKVKMSISCAAGLSEKRDSDQNTPLLWACYYGNLQLTKSLIEGGCDRNAVNKFENNCLVEALLNGHLEIVKYLIGIGFDKNWRTKTSGFNAILYASQEGQLEVVKYLQSIGCDVNSKQNNNANCIYFASSNGHLETVKYLVSAGANPNEKDKNGFSSLIAAASNGHLEVVKYLIQYGCNKNDKTNYNNSSLHWAAMKGHYNVAEYLVSIGVNLSDKDNGGKTALDYAKEKQNENENYKKIMNLLIRS</sequence>
<dbReference type="SUPFAM" id="SSF64593">
    <property type="entry name" value="Intermediate filament protein, coiled coil region"/>
    <property type="match status" value="1"/>
</dbReference>
<feature type="repeat" description="ANK" evidence="1">
    <location>
        <begin position="220"/>
        <end position="252"/>
    </location>
</feature>
<organism evidence="3 4">
    <name type="scientific">Trichomonas vaginalis (strain ATCC PRA-98 / G3)</name>
    <dbReference type="NCBI Taxonomy" id="412133"/>
    <lineage>
        <taxon>Eukaryota</taxon>
        <taxon>Metamonada</taxon>
        <taxon>Parabasalia</taxon>
        <taxon>Trichomonadida</taxon>
        <taxon>Trichomonadidae</taxon>
        <taxon>Trichomonas</taxon>
    </lineage>
</organism>
<keyword evidence="2" id="KW-0175">Coiled coil</keyword>
<accession>A2FAU7</accession>
<feature type="repeat" description="ANK" evidence="1">
    <location>
        <begin position="353"/>
        <end position="385"/>
    </location>
</feature>
<gene>
    <name evidence="3" type="ORF">TVAG_017480</name>
</gene>
<dbReference type="STRING" id="5722.A2FAU7"/>
<evidence type="ECO:0000256" key="2">
    <source>
        <dbReference type="SAM" id="Coils"/>
    </source>
</evidence>
<dbReference type="SMART" id="SM00248">
    <property type="entry name" value="ANK"/>
    <property type="match status" value="6"/>
</dbReference>
<dbReference type="PANTHER" id="PTHR44207">
    <property type="entry name" value="SURFACE ANTIGEN BSPA-LIKE-RELATED"/>
    <property type="match status" value="1"/>
</dbReference>
<dbReference type="OrthoDB" id="9995210at2759"/>
<dbReference type="PROSITE" id="PS50297">
    <property type="entry name" value="ANK_REP_REGION"/>
    <property type="match status" value="5"/>
</dbReference>
<reference evidence="3" key="1">
    <citation type="submission" date="2006-10" db="EMBL/GenBank/DDBJ databases">
        <authorList>
            <person name="Amadeo P."/>
            <person name="Zhao Q."/>
            <person name="Wortman J."/>
            <person name="Fraser-Liggett C."/>
            <person name="Carlton J."/>
        </authorList>
    </citation>
    <scope>NUCLEOTIDE SEQUENCE</scope>
    <source>
        <strain evidence="3">G3</strain>
    </source>
</reference>
<feature type="repeat" description="ANK" evidence="1">
    <location>
        <begin position="320"/>
        <end position="352"/>
    </location>
</feature>
<evidence type="ECO:0000313" key="3">
    <source>
        <dbReference type="EMBL" id="EAX97976.1"/>
    </source>
</evidence>
<keyword evidence="4" id="KW-1185">Reference proteome</keyword>
<feature type="coiled-coil region" evidence="2">
    <location>
        <begin position="108"/>
        <end position="163"/>
    </location>
</feature>
<dbReference type="PROSITE" id="PS50088">
    <property type="entry name" value="ANK_REPEAT"/>
    <property type="match status" value="5"/>
</dbReference>
<protein>
    <submittedName>
        <fullName evidence="3">Uncharacterized protein</fullName>
    </submittedName>
</protein>
<dbReference type="SMR" id="A2FAU7"/>
<dbReference type="InterPro" id="IPR036770">
    <property type="entry name" value="Ankyrin_rpt-contain_sf"/>
</dbReference>
<reference evidence="3" key="2">
    <citation type="journal article" date="2007" name="Science">
        <title>Draft genome sequence of the sexually transmitted pathogen Trichomonas vaginalis.</title>
        <authorList>
            <person name="Carlton J.M."/>
            <person name="Hirt R.P."/>
            <person name="Silva J.C."/>
            <person name="Delcher A.L."/>
            <person name="Schatz M."/>
            <person name="Zhao Q."/>
            <person name="Wortman J.R."/>
            <person name="Bidwell S.L."/>
            <person name="Alsmark U.C.M."/>
            <person name="Besteiro S."/>
            <person name="Sicheritz-Ponten T."/>
            <person name="Noel C.J."/>
            <person name="Dacks J.B."/>
            <person name="Foster P.G."/>
            <person name="Simillion C."/>
            <person name="Van de Peer Y."/>
            <person name="Miranda-Saavedra D."/>
            <person name="Barton G.J."/>
            <person name="Westrop G.D."/>
            <person name="Mueller S."/>
            <person name="Dessi D."/>
            <person name="Fiori P.L."/>
            <person name="Ren Q."/>
            <person name="Paulsen I."/>
            <person name="Zhang H."/>
            <person name="Bastida-Corcuera F.D."/>
            <person name="Simoes-Barbosa A."/>
            <person name="Brown M.T."/>
            <person name="Hayes R.D."/>
            <person name="Mukherjee M."/>
            <person name="Okumura C.Y."/>
            <person name="Schneider R."/>
            <person name="Smith A.J."/>
            <person name="Vanacova S."/>
            <person name="Villalvazo M."/>
            <person name="Haas B.J."/>
            <person name="Pertea M."/>
            <person name="Feldblyum T.V."/>
            <person name="Utterback T.R."/>
            <person name="Shu C.L."/>
            <person name="Osoegawa K."/>
            <person name="de Jong P.J."/>
            <person name="Hrdy I."/>
            <person name="Horvathova L."/>
            <person name="Zubacova Z."/>
            <person name="Dolezal P."/>
            <person name="Malik S.B."/>
            <person name="Logsdon J.M. Jr."/>
            <person name="Henze K."/>
            <person name="Gupta A."/>
            <person name="Wang C.C."/>
            <person name="Dunne R.L."/>
            <person name="Upcroft J.A."/>
            <person name="Upcroft P."/>
            <person name="White O."/>
            <person name="Salzberg S.L."/>
            <person name="Tang P."/>
            <person name="Chiu C.-H."/>
            <person name="Lee Y.-S."/>
            <person name="Embley T.M."/>
            <person name="Coombs G.H."/>
            <person name="Mottram J.C."/>
            <person name="Tachezy J."/>
            <person name="Fraser-Liggett C.M."/>
            <person name="Johnson P.J."/>
        </authorList>
    </citation>
    <scope>NUCLEOTIDE SEQUENCE [LARGE SCALE GENOMIC DNA]</scope>
    <source>
        <strain evidence="3">G3</strain>
    </source>
</reference>
<dbReference type="SUPFAM" id="SSF48403">
    <property type="entry name" value="Ankyrin repeat"/>
    <property type="match status" value="1"/>
</dbReference>
<dbReference type="Gene3D" id="1.25.40.20">
    <property type="entry name" value="Ankyrin repeat-containing domain"/>
    <property type="match status" value="2"/>
</dbReference>
<dbReference type="AlphaFoldDB" id="A2FAU7"/>
<dbReference type="InParanoid" id="A2FAU7"/>
<dbReference type="Gene3D" id="1.20.5.170">
    <property type="match status" value="1"/>
</dbReference>
<dbReference type="VEuPathDB" id="TrichDB:TVAG_017480"/>
<dbReference type="PANTHER" id="PTHR44207:SF1">
    <property type="entry name" value="SURFACE ANTIGEN BSPA-LIKE"/>
    <property type="match status" value="1"/>
</dbReference>
<feature type="repeat" description="ANK" evidence="1">
    <location>
        <begin position="386"/>
        <end position="418"/>
    </location>
</feature>
<dbReference type="KEGG" id="tva:4755766"/>
<dbReference type="Pfam" id="PF12796">
    <property type="entry name" value="Ank_2"/>
    <property type="match status" value="2"/>
</dbReference>
<dbReference type="RefSeq" id="XP_001310906.1">
    <property type="nucleotide sequence ID" value="XM_001310905.1"/>
</dbReference>
<proteinExistence type="predicted"/>
<dbReference type="EMBL" id="DS113693">
    <property type="protein sequence ID" value="EAX97976.1"/>
    <property type="molecule type" value="Genomic_DNA"/>
</dbReference>
<dbReference type="eggNOG" id="KOG0504">
    <property type="taxonomic scope" value="Eukaryota"/>
</dbReference>
<dbReference type="InterPro" id="IPR002110">
    <property type="entry name" value="Ankyrin_rpt"/>
</dbReference>
<name>A2FAU7_TRIV3</name>
<dbReference type="VEuPathDB" id="TrichDB:TVAGG3_0888850"/>
<feature type="repeat" description="ANK" evidence="1">
    <location>
        <begin position="287"/>
        <end position="319"/>
    </location>
</feature>
<evidence type="ECO:0000313" key="4">
    <source>
        <dbReference type="Proteomes" id="UP000001542"/>
    </source>
</evidence>
<keyword evidence="1" id="KW-0040">ANK repeat</keyword>
<evidence type="ECO:0000256" key="1">
    <source>
        <dbReference type="PROSITE-ProRule" id="PRU00023"/>
    </source>
</evidence>
<dbReference type="Proteomes" id="UP000001542">
    <property type="component" value="Unassembled WGS sequence"/>
</dbReference>